<gene>
    <name evidence="1" type="ORF">NM06_07365</name>
</gene>
<evidence type="ECO:0000313" key="2">
    <source>
        <dbReference type="Proteomes" id="UP000030451"/>
    </source>
</evidence>
<dbReference type="RefSeq" id="WP_038189673.1">
    <property type="nucleotide sequence ID" value="NZ_JRWP01000008.1"/>
</dbReference>
<comment type="caution">
    <text evidence="1">The sequence shown here is derived from an EMBL/GenBank/DDBJ whole genome shotgun (WGS) entry which is preliminary data.</text>
</comment>
<dbReference type="OrthoDB" id="5879433at2"/>
<dbReference type="EMBL" id="JRWP01000008">
    <property type="protein sequence ID" value="KGY09074.1"/>
    <property type="molecule type" value="Genomic_DNA"/>
</dbReference>
<accession>A0A0A5I003</accession>
<protein>
    <recommendedName>
        <fullName evidence="3">Lipoprotein</fullName>
    </recommendedName>
</protein>
<dbReference type="Proteomes" id="UP000030451">
    <property type="component" value="Unassembled WGS sequence"/>
</dbReference>
<dbReference type="PROSITE" id="PS51257">
    <property type="entry name" value="PROKAR_LIPOPROTEIN"/>
    <property type="match status" value="1"/>
</dbReference>
<evidence type="ECO:0008006" key="3">
    <source>
        <dbReference type="Google" id="ProtNLM"/>
    </source>
</evidence>
<dbReference type="AlphaFoldDB" id="A0A0A5I003"/>
<proteinExistence type="predicted"/>
<organism evidence="1 2">
    <name type="scientific">Photobacterium sp. (strain ATCC 43367)</name>
    <dbReference type="NCBI Taxonomy" id="379097"/>
    <lineage>
        <taxon>Bacteria</taxon>
        <taxon>Pseudomonadati</taxon>
        <taxon>Pseudomonadota</taxon>
        <taxon>Gammaproteobacteria</taxon>
        <taxon>Vibrionales</taxon>
        <taxon>Vibrionaceae</taxon>
        <taxon>Vibrio</taxon>
        <taxon>Vibrio oreintalis group</taxon>
    </lineage>
</organism>
<evidence type="ECO:0000313" key="1">
    <source>
        <dbReference type="EMBL" id="KGY09074.1"/>
    </source>
</evidence>
<name>A0A0A5I003_PHOS4</name>
<dbReference type="STRING" id="379097.SE23_01455"/>
<sequence>MENKRIIVALLCTQALLLGCVNNAERLGQHVAKLKTEQVYNPNATNENLGVVPEGSGERMEGAYQVYTGKQDTDLGGIDSQFLEGFSK</sequence>
<reference evidence="1 2" key="1">
    <citation type="submission" date="2014-10" db="EMBL/GenBank/DDBJ databases">
        <title>Genome sequencing of Vibrio sinaloensis T08.</title>
        <authorList>
            <person name="Chan K.-G."/>
            <person name="Mohamad N.I."/>
        </authorList>
    </citation>
    <scope>NUCLEOTIDE SEQUENCE [LARGE SCALE GENOMIC DNA]</scope>
    <source>
        <strain evidence="1 2">T08</strain>
    </source>
</reference>